<sequence length="179" mass="20277">MGEYKDDNSLPTRVQEGAVQFKEPDINKFAIIANGIACGIFIVGLIFIFLSGAEYNFWGIIASLLVLVPHEFLHAIWMKGDVLMYTNIKRGILFVISTEDCTKGQFIWMSLFPTLIFGFLPLLIFIINPEMSFFAWLGVLSISMGAGDFCNIYFAITQMPKNALTFLSGFHSYWYIPEE</sequence>
<name>A0ABR7F460_9FIRM</name>
<feature type="transmembrane region" description="Helical" evidence="1">
    <location>
        <begin position="106"/>
        <end position="127"/>
    </location>
</feature>
<protein>
    <submittedName>
        <fullName evidence="2">DUF3267 domain-containing protein</fullName>
    </submittedName>
</protein>
<evidence type="ECO:0000313" key="2">
    <source>
        <dbReference type="EMBL" id="MBC5667530.1"/>
    </source>
</evidence>
<feature type="transmembrane region" description="Helical" evidence="1">
    <location>
        <begin position="57"/>
        <end position="77"/>
    </location>
</feature>
<accession>A0ABR7F460</accession>
<evidence type="ECO:0000256" key="1">
    <source>
        <dbReference type="SAM" id="Phobius"/>
    </source>
</evidence>
<keyword evidence="3" id="KW-1185">Reference proteome</keyword>
<comment type="caution">
    <text evidence="2">The sequence shown here is derived from an EMBL/GenBank/DDBJ whole genome shotgun (WGS) entry which is preliminary data.</text>
</comment>
<keyword evidence="1" id="KW-1133">Transmembrane helix</keyword>
<dbReference type="InterPro" id="IPR021683">
    <property type="entry name" value="DUF3267"/>
</dbReference>
<feature type="transmembrane region" description="Helical" evidence="1">
    <location>
        <begin position="29"/>
        <end position="51"/>
    </location>
</feature>
<organism evidence="2 3">
    <name type="scientific">Eubacterium segne</name>
    <dbReference type="NCBI Taxonomy" id="2763045"/>
    <lineage>
        <taxon>Bacteria</taxon>
        <taxon>Bacillati</taxon>
        <taxon>Bacillota</taxon>
        <taxon>Clostridia</taxon>
        <taxon>Eubacteriales</taxon>
        <taxon>Eubacteriaceae</taxon>
        <taxon>Eubacterium</taxon>
    </lineage>
</organism>
<proteinExistence type="predicted"/>
<keyword evidence="1" id="KW-0812">Transmembrane</keyword>
<dbReference type="Proteomes" id="UP000597877">
    <property type="component" value="Unassembled WGS sequence"/>
</dbReference>
<keyword evidence="1" id="KW-0472">Membrane</keyword>
<dbReference type="EMBL" id="JACOOZ010000003">
    <property type="protein sequence ID" value="MBC5667530.1"/>
    <property type="molecule type" value="Genomic_DNA"/>
</dbReference>
<gene>
    <name evidence="2" type="ORF">H8S00_05985</name>
</gene>
<dbReference type="RefSeq" id="WP_186840270.1">
    <property type="nucleotide sequence ID" value="NZ_JACOOZ010000003.1"/>
</dbReference>
<evidence type="ECO:0000313" key="3">
    <source>
        <dbReference type="Proteomes" id="UP000597877"/>
    </source>
</evidence>
<feature type="transmembrane region" description="Helical" evidence="1">
    <location>
        <begin position="133"/>
        <end position="156"/>
    </location>
</feature>
<dbReference type="Pfam" id="PF11667">
    <property type="entry name" value="DUF3267"/>
    <property type="match status" value="1"/>
</dbReference>
<reference evidence="2 3" key="1">
    <citation type="submission" date="2020-08" db="EMBL/GenBank/DDBJ databases">
        <title>Genome public.</title>
        <authorList>
            <person name="Liu C."/>
            <person name="Sun Q."/>
        </authorList>
    </citation>
    <scope>NUCLEOTIDE SEQUENCE [LARGE SCALE GENOMIC DNA]</scope>
    <source>
        <strain evidence="2 3">BX4</strain>
    </source>
</reference>